<proteinExistence type="predicted"/>
<protein>
    <submittedName>
        <fullName evidence="1">Uncharacterized protein</fullName>
    </submittedName>
</protein>
<comment type="caution">
    <text evidence="1">The sequence shown here is derived from an EMBL/GenBank/DDBJ whole genome shotgun (WGS) entry which is preliminary data.</text>
</comment>
<dbReference type="AlphaFoldDB" id="A0A919JDA4"/>
<gene>
    <name evidence="1" type="ORF">Ani05nite_18300</name>
</gene>
<evidence type="ECO:0000313" key="1">
    <source>
        <dbReference type="EMBL" id="GIE48296.1"/>
    </source>
</evidence>
<evidence type="ECO:0000313" key="2">
    <source>
        <dbReference type="Proteomes" id="UP000647172"/>
    </source>
</evidence>
<dbReference type="EMBL" id="BOMQ01000024">
    <property type="protein sequence ID" value="GIE48296.1"/>
    <property type="molecule type" value="Genomic_DNA"/>
</dbReference>
<keyword evidence="2" id="KW-1185">Reference proteome</keyword>
<accession>A0A919JDA4</accession>
<sequence>MLMCPHMRDRKKHQHCTAMRADAGAVVGPPLDRAFPIDGEDVSGRSATVSTPRPGGDLHVVTLSFPLCACGARPEVWA</sequence>
<reference evidence="1" key="1">
    <citation type="submission" date="2021-01" db="EMBL/GenBank/DDBJ databases">
        <title>Whole genome shotgun sequence of Actinoplanes nipponensis NBRC 14063.</title>
        <authorList>
            <person name="Komaki H."/>
            <person name="Tamura T."/>
        </authorList>
    </citation>
    <scope>NUCLEOTIDE SEQUENCE</scope>
    <source>
        <strain evidence="1">NBRC 14063</strain>
    </source>
</reference>
<name>A0A919JDA4_9ACTN</name>
<organism evidence="1 2">
    <name type="scientific">Actinoplanes nipponensis</name>
    <dbReference type="NCBI Taxonomy" id="135950"/>
    <lineage>
        <taxon>Bacteria</taxon>
        <taxon>Bacillati</taxon>
        <taxon>Actinomycetota</taxon>
        <taxon>Actinomycetes</taxon>
        <taxon>Micromonosporales</taxon>
        <taxon>Micromonosporaceae</taxon>
        <taxon>Actinoplanes</taxon>
    </lineage>
</organism>
<dbReference type="Proteomes" id="UP000647172">
    <property type="component" value="Unassembled WGS sequence"/>
</dbReference>